<organism evidence="7 8">
    <name type="scientific">Flavobacterium jumunjinense</name>
    <dbReference type="NCBI Taxonomy" id="998845"/>
    <lineage>
        <taxon>Bacteria</taxon>
        <taxon>Pseudomonadati</taxon>
        <taxon>Bacteroidota</taxon>
        <taxon>Flavobacteriia</taxon>
        <taxon>Flavobacteriales</taxon>
        <taxon>Flavobacteriaceae</taxon>
        <taxon>Flavobacterium</taxon>
    </lineage>
</organism>
<dbReference type="Proteomes" id="UP001589607">
    <property type="component" value="Unassembled WGS sequence"/>
</dbReference>
<dbReference type="PANTHER" id="PTHR39535">
    <property type="entry name" value="SPORULATION-DELAYING PROTEIN SDPB"/>
    <property type="match status" value="1"/>
</dbReference>
<keyword evidence="2 5" id="KW-0812">Transmembrane</keyword>
<reference evidence="7 8" key="1">
    <citation type="submission" date="2024-09" db="EMBL/GenBank/DDBJ databases">
        <authorList>
            <person name="Sun Q."/>
            <person name="Mori K."/>
        </authorList>
    </citation>
    <scope>NUCLEOTIDE SEQUENCE [LARGE SCALE GENOMIC DNA]</scope>
    <source>
        <strain evidence="7 8">CECT 7955</strain>
    </source>
</reference>
<sequence length="299" mass="35013">MKVIRKLKNSLSDYFINTKDTSTDFIPFFRITIGLILLFHFISILPDFNLLYGMKSVIPTDIHTIYLNKSVILFDEIIIFLNKITGSEHLSVILFKTLFIIFCLLIIAGFYSRIFAVLLLILQVAIVKSSYYYSYGVDFFSSMSLMYLIILPSDEYFSIRSIFSKREEKRNYLFVKTTFQIHLAIAYFVSGIEKLSGYNWRNGESIWKAIHLPNFSNDFNLNFDFLGNYSSLVVIIGWSTIVIELLYPLFITIKKTRKIWLFLTISLHLGIALTLNLYFFSAIMITWNITNFYFIKTHK</sequence>
<dbReference type="PANTHER" id="PTHR39535:SF2">
    <property type="entry name" value="HTTM DOMAIN-CONTAINING PROTEIN"/>
    <property type="match status" value="1"/>
</dbReference>
<keyword evidence="8" id="KW-1185">Reference proteome</keyword>
<feature type="transmembrane region" description="Helical" evidence="5">
    <location>
        <begin position="93"/>
        <end position="126"/>
    </location>
</feature>
<protein>
    <submittedName>
        <fullName evidence="7">HTTM domain-containing protein</fullName>
    </submittedName>
</protein>
<dbReference type="SMART" id="SM00752">
    <property type="entry name" value="HTTM"/>
    <property type="match status" value="1"/>
</dbReference>
<name>A0ABV5GQB1_9FLAO</name>
<evidence type="ECO:0000313" key="7">
    <source>
        <dbReference type="EMBL" id="MFB9097548.1"/>
    </source>
</evidence>
<dbReference type="EMBL" id="JBHMEY010000059">
    <property type="protein sequence ID" value="MFB9097548.1"/>
    <property type="molecule type" value="Genomic_DNA"/>
</dbReference>
<feature type="transmembrane region" description="Helical" evidence="5">
    <location>
        <begin position="229"/>
        <end position="247"/>
    </location>
</feature>
<keyword evidence="3 5" id="KW-1133">Transmembrane helix</keyword>
<evidence type="ECO:0000313" key="8">
    <source>
        <dbReference type="Proteomes" id="UP001589607"/>
    </source>
</evidence>
<proteinExistence type="predicted"/>
<evidence type="ECO:0000256" key="2">
    <source>
        <dbReference type="ARBA" id="ARBA00022692"/>
    </source>
</evidence>
<dbReference type="InterPro" id="IPR011020">
    <property type="entry name" value="HTTM-like"/>
</dbReference>
<feature type="transmembrane region" description="Helical" evidence="5">
    <location>
        <begin position="259"/>
        <end position="287"/>
    </location>
</feature>
<keyword evidence="4 5" id="KW-0472">Membrane</keyword>
<feature type="domain" description="HTTM-like" evidence="6">
    <location>
        <begin position="18"/>
        <end position="296"/>
    </location>
</feature>
<evidence type="ECO:0000256" key="3">
    <source>
        <dbReference type="ARBA" id="ARBA00022989"/>
    </source>
</evidence>
<comment type="caution">
    <text evidence="7">The sequence shown here is derived from an EMBL/GenBank/DDBJ whole genome shotgun (WGS) entry which is preliminary data.</text>
</comment>
<evidence type="ECO:0000256" key="4">
    <source>
        <dbReference type="ARBA" id="ARBA00023136"/>
    </source>
</evidence>
<dbReference type="RefSeq" id="WP_236457500.1">
    <property type="nucleotide sequence ID" value="NZ_CBCSGE010000006.1"/>
</dbReference>
<evidence type="ECO:0000259" key="6">
    <source>
        <dbReference type="SMART" id="SM00752"/>
    </source>
</evidence>
<comment type="subcellular location">
    <subcellularLocation>
        <location evidence="1">Endomembrane system</location>
        <topology evidence="1">Multi-pass membrane protein</topology>
    </subcellularLocation>
</comment>
<gene>
    <name evidence="7" type="ORF">ACFFVF_13580</name>
</gene>
<evidence type="ECO:0000256" key="1">
    <source>
        <dbReference type="ARBA" id="ARBA00004127"/>
    </source>
</evidence>
<feature type="transmembrane region" description="Helical" evidence="5">
    <location>
        <begin position="132"/>
        <end position="151"/>
    </location>
</feature>
<feature type="transmembrane region" description="Helical" evidence="5">
    <location>
        <begin position="25"/>
        <end position="45"/>
    </location>
</feature>
<evidence type="ECO:0000256" key="5">
    <source>
        <dbReference type="SAM" id="Phobius"/>
    </source>
</evidence>
<dbReference type="InterPro" id="IPR052964">
    <property type="entry name" value="Sporulation_signal_mat"/>
</dbReference>
<accession>A0ABV5GQB1</accession>